<accession>B9XRX0</accession>
<proteinExistence type="predicted"/>
<comment type="caution">
    <text evidence="1">The sequence shown here is derived from an EMBL/GenBank/DDBJ whole genome shotgun (WGS) entry which is preliminary data.</text>
</comment>
<gene>
    <name evidence="1" type="ORF">Cflav_PD0274</name>
</gene>
<name>B9XRX0_PEDPL</name>
<dbReference type="STRING" id="320771.Cflav_PD0274"/>
<dbReference type="EMBL" id="ABOX02000069">
    <property type="protein sequence ID" value="EEF57429.1"/>
    <property type="molecule type" value="Genomic_DNA"/>
</dbReference>
<evidence type="ECO:0000313" key="1">
    <source>
        <dbReference type="EMBL" id="EEF57429.1"/>
    </source>
</evidence>
<reference evidence="1 2" key="1">
    <citation type="journal article" date="2011" name="J. Bacteriol.">
        <title>Genome sequence of 'Pedosphaera parvula' Ellin514, an aerobic Verrucomicrobial isolate from pasture soil.</title>
        <authorList>
            <person name="Kant R."/>
            <person name="van Passel M.W."/>
            <person name="Sangwan P."/>
            <person name="Palva A."/>
            <person name="Lucas S."/>
            <person name="Copeland A."/>
            <person name="Lapidus A."/>
            <person name="Glavina Del Rio T."/>
            <person name="Dalin E."/>
            <person name="Tice H."/>
            <person name="Bruce D."/>
            <person name="Goodwin L."/>
            <person name="Pitluck S."/>
            <person name="Chertkov O."/>
            <person name="Larimer F.W."/>
            <person name="Land M.L."/>
            <person name="Hauser L."/>
            <person name="Brettin T.S."/>
            <person name="Detter J.C."/>
            <person name="Han S."/>
            <person name="de Vos W.M."/>
            <person name="Janssen P.H."/>
            <person name="Smidt H."/>
        </authorList>
    </citation>
    <scope>NUCLEOTIDE SEQUENCE [LARGE SCALE GENOMIC DNA]</scope>
    <source>
        <strain evidence="1 2">Ellin514</strain>
    </source>
</reference>
<evidence type="ECO:0000313" key="2">
    <source>
        <dbReference type="Proteomes" id="UP000003688"/>
    </source>
</evidence>
<protein>
    <submittedName>
        <fullName evidence="1">Uncharacterized protein</fullName>
    </submittedName>
</protein>
<organism evidence="1 2">
    <name type="scientific">Pedosphaera parvula (strain Ellin514)</name>
    <dbReference type="NCBI Taxonomy" id="320771"/>
    <lineage>
        <taxon>Bacteria</taxon>
        <taxon>Pseudomonadati</taxon>
        <taxon>Verrucomicrobiota</taxon>
        <taxon>Pedosphaerae</taxon>
        <taxon>Pedosphaerales</taxon>
        <taxon>Pedosphaeraceae</taxon>
        <taxon>Pedosphaera</taxon>
    </lineage>
</organism>
<sequence length="68" mass="7320">MDNVQSWGAYANLGMWPGRKQYQGNGAGSSRRAPVSFHLSERLLARGIGILTASADRLDGLSKITDEA</sequence>
<keyword evidence="2" id="KW-1185">Reference proteome</keyword>
<dbReference type="Proteomes" id="UP000003688">
    <property type="component" value="Unassembled WGS sequence"/>
</dbReference>
<dbReference type="AlphaFoldDB" id="B9XRX0"/>